<name>A0ABR1XAA9_9PEZI</name>
<dbReference type="RefSeq" id="XP_066674424.1">
    <property type="nucleotide sequence ID" value="XM_066804651.1"/>
</dbReference>
<dbReference type="EMBL" id="JAQQWN010000002">
    <property type="protein sequence ID" value="KAK8093651.1"/>
    <property type="molecule type" value="Genomic_DNA"/>
</dbReference>
<dbReference type="GeneID" id="92037711"/>
<dbReference type="Proteomes" id="UP001433268">
    <property type="component" value="Unassembled WGS sequence"/>
</dbReference>
<evidence type="ECO:0000313" key="3">
    <source>
        <dbReference type="Proteomes" id="UP001433268"/>
    </source>
</evidence>
<proteinExistence type="predicted"/>
<gene>
    <name evidence="2" type="ORF">PG997_000336</name>
</gene>
<sequence length="78" mass="8534">MEAQSVYSDAGKEAHVEHGLNKRRPGQGGIEAAAFPKKHTTQPARKWYTAISNSNERIGMWARSPTTAAVNKVVKRSA</sequence>
<keyword evidence="3" id="KW-1185">Reference proteome</keyword>
<evidence type="ECO:0000313" key="2">
    <source>
        <dbReference type="EMBL" id="KAK8093651.1"/>
    </source>
</evidence>
<protein>
    <submittedName>
        <fullName evidence="2">Uncharacterized protein</fullName>
    </submittedName>
</protein>
<organism evidence="2 3">
    <name type="scientific">Apiospora hydei</name>
    <dbReference type="NCBI Taxonomy" id="1337664"/>
    <lineage>
        <taxon>Eukaryota</taxon>
        <taxon>Fungi</taxon>
        <taxon>Dikarya</taxon>
        <taxon>Ascomycota</taxon>
        <taxon>Pezizomycotina</taxon>
        <taxon>Sordariomycetes</taxon>
        <taxon>Xylariomycetidae</taxon>
        <taxon>Amphisphaeriales</taxon>
        <taxon>Apiosporaceae</taxon>
        <taxon>Apiospora</taxon>
    </lineage>
</organism>
<feature type="compositionally biased region" description="Basic and acidic residues" evidence="1">
    <location>
        <begin position="10"/>
        <end position="20"/>
    </location>
</feature>
<evidence type="ECO:0000256" key="1">
    <source>
        <dbReference type="SAM" id="MobiDB-lite"/>
    </source>
</evidence>
<reference evidence="2 3" key="1">
    <citation type="submission" date="2023-01" db="EMBL/GenBank/DDBJ databases">
        <title>Analysis of 21 Apiospora genomes using comparative genomics revels a genus with tremendous synthesis potential of carbohydrate active enzymes and secondary metabolites.</title>
        <authorList>
            <person name="Sorensen T."/>
        </authorList>
    </citation>
    <scope>NUCLEOTIDE SEQUENCE [LARGE SCALE GENOMIC DNA]</scope>
    <source>
        <strain evidence="2 3">CBS 114990</strain>
    </source>
</reference>
<feature type="region of interest" description="Disordered" evidence="1">
    <location>
        <begin position="1"/>
        <end position="42"/>
    </location>
</feature>
<accession>A0ABR1XAA9</accession>
<comment type="caution">
    <text evidence="2">The sequence shown here is derived from an EMBL/GenBank/DDBJ whole genome shotgun (WGS) entry which is preliminary data.</text>
</comment>